<dbReference type="EMBL" id="OC928495">
    <property type="protein sequence ID" value="CAD7657781.1"/>
    <property type="molecule type" value="Genomic_DNA"/>
</dbReference>
<evidence type="ECO:0000313" key="3">
    <source>
        <dbReference type="Proteomes" id="UP000728032"/>
    </source>
</evidence>
<name>A0A7R9MCR2_9ACAR</name>
<dbReference type="AlphaFoldDB" id="A0A7R9MCR2"/>
<dbReference type="InterPro" id="IPR036397">
    <property type="entry name" value="RNaseH_sf"/>
</dbReference>
<organism evidence="2">
    <name type="scientific">Oppiella nova</name>
    <dbReference type="NCBI Taxonomy" id="334625"/>
    <lineage>
        <taxon>Eukaryota</taxon>
        <taxon>Metazoa</taxon>
        <taxon>Ecdysozoa</taxon>
        <taxon>Arthropoda</taxon>
        <taxon>Chelicerata</taxon>
        <taxon>Arachnida</taxon>
        <taxon>Acari</taxon>
        <taxon>Acariformes</taxon>
        <taxon>Sarcoptiformes</taxon>
        <taxon>Oribatida</taxon>
        <taxon>Brachypylina</taxon>
        <taxon>Oppioidea</taxon>
        <taxon>Oppiidae</taxon>
        <taxon>Oppiella</taxon>
    </lineage>
</organism>
<gene>
    <name evidence="2" type="ORF">ONB1V03_LOCUS14406</name>
</gene>
<dbReference type="GO" id="GO:0003676">
    <property type="term" value="F:nucleic acid binding"/>
    <property type="evidence" value="ECO:0007669"/>
    <property type="project" value="InterPro"/>
</dbReference>
<sequence length="498" mass="57012">MDDESLRHNVIMILLDVLMTSEQRPVTVKELVSKLGLYSDYSILSRGLRRITGRGVDGLPGILVFLWQYPSIFTVRDGNVSITSALDLYDSDKQVSQQMSVAIDFYEFQLRRLGAYSVPMSRVFDMRSQASRCVKQISGQSISQLTDFLKCHSDVFTITADDCVVLCEHLKRATINGHTITRIDAPIELDDKVYENTRIIVNTYHGKQIVDQIFQTTNVVTVDLEGVNLGSVRGSITLVQLAFLPRHLMSHQKSNGLNTGGRVYPKIFIFDVWSNPNLVDLCLKQLLESNDIKKVFHGCEDDIDLCLKQLLESNDIKKVFHGCEDDSYALHRDFGVVLSNFIDTQAAHTVINCINNSGSGQQSEAIGLNGLFELYGGYGCNPLKAVVKKRYVGNSHYWCNRPLSEEMIYYAAYDVYVLLGIYIKMYSYISQISGQNAKYFEELNRKAAFSRIWAEQDRHYDRPNHYHYRDSTQVVRPRRGQHFPHKRQYNNNRSKTYR</sequence>
<dbReference type="EMBL" id="CAJPVJ010013670">
    <property type="protein sequence ID" value="CAG2174967.1"/>
    <property type="molecule type" value="Genomic_DNA"/>
</dbReference>
<dbReference type="InterPro" id="IPR002562">
    <property type="entry name" value="3'-5'_exonuclease_dom"/>
</dbReference>
<evidence type="ECO:0000313" key="2">
    <source>
        <dbReference type="EMBL" id="CAD7657781.1"/>
    </source>
</evidence>
<proteinExistence type="predicted"/>
<feature type="domain" description="3'-5' exonuclease" evidence="1">
    <location>
        <begin position="197"/>
        <end position="430"/>
    </location>
</feature>
<dbReference type="InterPro" id="IPR012337">
    <property type="entry name" value="RNaseH-like_sf"/>
</dbReference>
<dbReference type="InterPro" id="IPR056589">
    <property type="entry name" value="WH_Egal-1"/>
</dbReference>
<dbReference type="Proteomes" id="UP000728032">
    <property type="component" value="Unassembled WGS sequence"/>
</dbReference>
<dbReference type="Gene3D" id="3.30.420.10">
    <property type="entry name" value="Ribonuclease H-like superfamily/Ribonuclease H"/>
    <property type="match status" value="2"/>
</dbReference>
<dbReference type="PANTHER" id="PTHR46814:SF1">
    <property type="entry name" value="EGALITARIAN, ISOFORM B"/>
    <property type="match status" value="1"/>
</dbReference>
<dbReference type="Pfam" id="PF01612">
    <property type="entry name" value="DNA_pol_A_exo1"/>
    <property type="match status" value="1"/>
</dbReference>
<reference evidence="2" key="1">
    <citation type="submission" date="2020-11" db="EMBL/GenBank/DDBJ databases">
        <authorList>
            <person name="Tran Van P."/>
        </authorList>
    </citation>
    <scope>NUCLEOTIDE SEQUENCE</scope>
</reference>
<dbReference type="OrthoDB" id="26838at2759"/>
<dbReference type="GO" id="GO:0006139">
    <property type="term" value="P:nucleobase-containing compound metabolic process"/>
    <property type="evidence" value="ECO:0007669"/>
    <property type="project" value="InterPro"/>
</dbReference>
<dbReference type="PANTHER" id="PTHR46814">
    <property type="entry name" value="EGALITARIAN, ISOFORM B"/>
    <property type="match status" value="1"/>
</dbReference>
<dbReference type="GO" id="GO:0008408">
    <property type="term" value="F:3'-5' exonuclease activity"/>
    <property type="evidence" value="ECO:0007669"/>
    <property type="project" value="InterPro"/>
</dbReference>
<dbReference type="Pfam" id="PF23713">
    <property type="entry name" value="WHD_Egal"/>
    <property type="match status" value="2"/>
</dbReference>
<dbReference type="SMART" id="SM00474">
    <property type="entry name" value="35EXOc"/>
    <property type="match status" value="1"/>
</dbReference>
<evidence type="ECO:0000259" key="1">
    <source>
        <dbReference type="SMART" id="SM00474"/>
    </source>
</evidence>
<accession>A0A7R9MCR2</accession>
<dbReference type="SUPFAM" id="SSF53098">
    <property type="entry name" value="Ribonuclease H-like"/>
    <property type="match status" value="2"/>
</dbReference>
<keyword evidence="3" id="KW-1185">Reference proteome</keyword>
<protein>
    <recommendedName>
        <fullName evidence="1">3'-5' exonuclease domain-containing protein</fullName>
    </recommendedName>
</protein>